<dbReference type="AlphaFoldDB" id="A0A5E6XVG1"/>
<evidence type="ECO:0000313" key="2">
    <source>
        <dbReference type="Proteomes" id="UP000327167"/>
    </source>
</evidence>
<gene>
    <name evidence="1" type="ORF">PS655_05788</name>
</gene>
<dbReference type="EMBL" id="CABVHJ010000030">
    <property type="protein sequence ID" value="VVN45582.1"/>
    <property type="molecule type" value="Genomic_DNA"/>
</dbReference>
<organism evidence="1 2">
    <name type="scientific">Pseudomonas fluorescens</name>
    <dbReference type="NCBI Taxonomy" id="294"/>
    <lineage>
        <taxon>Bacteria</taxon>
        <taxon>Pseudomonadati</taxon>
        <taxon>Pseudomonadota</taxon>
        <taxon>Gammaproteobacteria</taxon>
        <taxon>Pseudomonadales</taxon>
        <taxon>Pseudomonadaceae</taxon>
        <taxon>Pseudomonas</taxon>
    </lineage>
</organism>
<proteinExistence type="predicted"/>
<sequence>MSSPLDKIINWFESLPPAQQIDVAFLVSSMPGLNVDSSSDNMASDFINQLSELRDGKIREQALIVCLKALIENLIISRRSDPDGWKKTKAMLKQLAKEKENPRFAEMAERKEFEGAQWVSSCKKWNEMARIHLTNEKIDYWFNFG</sequence>
<reference evidence="1 2" key="1">
    <citation type="submission" date="2019-09" db="EMBL/GenBank/DDBJ databases">
        <authorList>
            <person name="Chandra G."/>
            <person name="Truman W A."/>
        </authorList>
    </citation>
    <scope>NUCLEOTIDE SEQUENCE [LARGE SCALE GENOMIC DNA]</scope>
    <source>
        <strain evidence="1">PS655</strain>
    </source>
</reference>
<dbReference type="RefSeq" id="WP_150652834.1">
    <property type="nucleotide sequence ID" value="NZ_CABVHJ010000030.1"/>
</dbReference>
<dbReference type="Proteomes" id="UP000327167">
    <property type="component" value="Unassembled WGS sequence"/>
</dbReference>
<evidence type="ECO:0000313" key="1">
    <source>
        <dbReference type="EMBL" id="VVN45582.1"/>
    </source>
</evidence>
<protein>
    <submittedName>
        <fullName evidence="1">Uncharacterized protein</fullName>
    </submittedName>
</protein>
<accession>A0A5E6XVG1</accession>
<name>A0A5E6XVG1_PSEFL</name>